<accession>A0A9W8HLD1</accession>
<comment type="similarity">
    <text evidence="3">Belongs to the sorting nexin family.</text>
</comment>
<dbReference type="GO" id="GO:0034727">
    <property type="term" value="P:piecemeal microautophagy of the nucleus"/>
    <property type="evidence" value="ECO:0007669"/>
    <property type="project" value="TreeGrafter"/>
</dbReference>
<dbReference type="GO" id="GO:0000422">
    <property type="term" value="P:autophagy of mitochondrion"/>
    <property type="evidence" value="ECO:0007669"/>
    <property type="project" value="TreeGrafter"/>
</dbReference>
<evidence type="ECO:0000256" key="1">
    <source>
        <dbReference type="ARBA" id="ARBA00004184"/>
    </source>
</evidence>
<evidence type="ECO:0000256" key="11">
    <source>
        <dbReference type="SAM" id="MobiDB-lite"/>
    </source>
</evidence>
<evidence type="ECO:0000256" key="10">
    <source>
        <dbReference type="SAM" id="Coils"/>
    </source>
</evidence>
<evidence type="ECO:0000256" key="2">
    <source>
        <dbReference type="ARBA" id="ARBA00004496"/>
    </source>
</evidence>
<dbReference type="SUPFAM" id="SSF103657">
    <property type="entry name" value="BAR/IMD domain-like"/>
    <property type="match status" value="1"/>
</dbReference>
<feature type="domain" description="PX" evidence="12">
    <location>
        <begin position="72"/>
        <end position="195"/>
    </location>
</feature>
<dbReference type="Gene3D" id="1.20.1270.60">
    <property type="entry name" value="Arfaptin homology (AH) domain/BAR domain"/>
    <property type="match status" value="1"/>
</dbReference>
<dbReference type="Pfam" id="PF00787">
    <property type="entry name" value="PX"/>
    <property type="match status" value="1"/>
</dbReference>
<dbReference type="PANTHER" id="PTHR45949">
    <property type="entry name" value="SORTING NEXIN-4"/>
    <property type="match status" value="1"/>
</dbReference>
<keyword evidence="14" id="KW-1185">Reference proteome</keyword>
<dbReference type="GO" id="GO:0035091">
    <property type="term" value="F:phosphatidylinositol binding"/>
    <property type="evidence" value="ECO:0007669"/>
    <property type="project" value="InterPro"/>
</dbReference>
<feature type="compositionally biased region" description="Gly residues" evidence="11">
    <location>
        <begin position="49"/>
        <end position="58"/>
    </location>
</feature>
<feature type="region of interest" description="Disordered" evidence="11">
    <location>
        <begin position="1"/>
        <end position="90"/>
    </location>
</feature>
<evidence type="ECO:0000256" key="8">
    <source>
        <dbReference type="ARBA" id="ARBA00040748"/>
    </source>
</evidence>
<keyword evidence="4" id="KW-0813">Transport</keyword>
<evidence type="ECO:0000256" key="9">
    <source>
        <dbReference type="ARBA" id="ARBA00041273"/>
    </source>
</evidence>
<name>A0A9W8HLD1_9FUNG</name>
<comment type="caution">
    <text evidence="13">The sequence shown here is derived from an EMBL/GenBank/DDBJ whole genome shotgun (WGS) entry which is preliminary data.</text>
</comment>
<dbReference type="EMBL" id="JANBUL010000039">
    <property type="protein sequence ID" value="KAJ2783814.1"/>
    <property type="molecule type" value="Genomic_DNA"/>
</dbReference>
<dbReference type="AlphaFoldDB" id="A0A9W8HLD1"/>
<dbReference type="GO" id="GO:0005769">
    <property type="term" value="C:early endosome"/>
    <property type="evidence" value="ECO:0007669"/>
    <property type="project" value="TreeGrafter"/>
</dbReference>
<keyword evidence="10" id="KW-0175">Coiled coil</keyword>
<evidence type="ECO:0000256" key="7">
    <source>
        <dbReference type="ARBA" id="ARBA00023136"/>
    </source>
</evidence>
<dbReference type="InterPro" id="IPR001683">
    <property type="entry name" value="PX_dom"/>
</dbReference>
<keyword evidence="6" id="KW-0446">Lipid-binding</keyword>
<gene>
    <name evidence="13" type="primary">SNX4</name>
    <name evidence="13" type="ORF">H4R18_001489</name>
</gene>
<dbReference type="InterPro" id="IPR036871">
    <property type="entry name" value="PX_dom_sf"/>
</dbReference>
<evidence type="ECO:0000256" key="5">
    <source>
        <dbReference type="ARBA" id="ARBA00022490"/>
    </source>
</evidence>
<dbReference type="InterPro" id="IPR027267">
    <property type="entry name" value="AH/BAR_dom_sf"/>
</dbReference>
<keyword evidence="7" id="KW-0472">Membrane</keyword>
<organism evidence="13 14">
    <name type="scientific">Coemansia javaensis</name>
    <dbReference type="NCBI Taxonomy" id="2761396"/>
    <lineage>
        <taxon>Eukaryota</taxon>
        <taxon>Fungi</taxon>
        <taxon>Fungi incertae sedis</taxon>
        <taxon>Zoopagomycota</taxon>
        <taxon>Kickxellomycotina</taxon>
        <taxon>Kickxellomycetes</taxon>
        <taxon>Kickxellales</taxon>
        <taxon>Kickxellaceae</taxon>
        <taxon>Coemansia</taxon>
    </lineage>
</organism>
<evidence type="ECO:0000256" key="4">
    <source>
        <dbReference type="ARBA" id="ARBA00022448"/>
    </source>
</evidence>
<dbReference type="Proteomes" id="UP001140217">
    <property type="component" value="Unassembled WGS sequence"/>
</dbReference>
<dbReference type="GO" id="GO:0061709">
    <property type="term" value="P:reticulophagy"/>
    <property type="evidence" value="ECO:0007669"/>
    <property type="project" value="TreeGrafter"/>
</dbReference>
<protein>
    <recommendedName>
        <fullName evidence="8">Sorting nexin-4</fullName>
    </recommendedName>
    <alternativeName>
        <fullName evidence="9">Autophagy-related protein 24</fullName>
    </alternativeName>
</protein>
<dbReference type="GO" id="GO:0000407">
    <property type="term" value="C:phagophore assembly site"/>
    <property type="evidence" value="ECO:0007669"/>
    <property type="project" value="TreeGrafter"/>
</dbReference>
<keyword evidence="5" id="KW-0963">Cytoplasm</keyword>
<dbReference type="PANTHER" id="PTHR45949:SF2">
    <property type="entry name" value="SORTING NEXIN-4"/>
    <property type="match status" value="1"/>
</dbReference>
<dbReference type="SUPFAM" id="SSF64268">
    <property type="entry name" value="PX domain"/>
    <property type="match status" value="1"/>
</dbReference>
<dbReference type="OrthoDB" id="205639at2759"/>
<sequence>MQDSEYDSVLWDTKMPGAREGSGGSQAAGPATTGGDGRRGSSGAPFGVAYGGDAGGDSGQRKADGDADDDVETGVAVGEPRKEGEGTGSPFITYLVTTTRTDRRTREMRRYALRRRFQDFVWLHEQLGKQFEACVVPPLPGRHRMEYLTGDRFSEDFVGKRKHGLERFLRRVLLHPTLRTSHHLTVFLEAKDWSSEYEAKQPRSEAGGGVLDTLGDTLMNTFSKARKRDARFDEMREAVARLTDNLTRTQKLYLRVTKRQGDLQHAYEELGSGLVDLGDIETGMTMALVEAGNAFKAHHVALRRLAEQTEDLFLGEVEEYISYCEAYLEMLRVRDQKQAEYEDLTEFLQQSAAERDRLTNYQSAVGVTAVANFIRGKVRDLRGVDPAVSRQQRIERLTARIAELEAAVDASREGLEAFSGLVVEDYDVFAHIRQHDFKRAFGALAAAHIEFYTRAVEIWRAVIPELEKLPVE</sequence>
<evidence type="ECO:0000259" key="12">
    <source>
        <dbReference type="PROSITE" id="PS50195"/>
    </source>
</evidence>
<comment type="subcellular location">
    <subcellularLocation>
        <location evidence="2">Cytoplasm</location>
    </subcellularLocation>
    <subcellularLocation>
        <location evidence="1">Endomembrane system</location>
        <topology evidence="1">Peripheral membrane protein</topology>
    </subcellularLocation>
</comment>
<dbReference type="PROSITE" id="PS50195">
    <property type="entry name" value="PX"/>
    <property type="match status" value="1"/>
</dbReference>
<dbReference type="SMART" id="SM00312">
    <property type="entry name" value="PX"/>
    <property type="match status" value="1"/>
</dbReference>
<evidence type="ECO:0000313" key="14">
    <source>
        <dbReference type="Proteomes" id="UP001140217"/>
    </source>
</evidence>
<reference evidence="13" key="1">
    <citation type="submission" date="2022-07" db="EMBL/GenBank/DDBJ databases">
        <title>Phylogenomic reconstructions and comparative analyses of Kickxellomycotina fungi.</title>
        <authorList>
            <person name="Reynolds N.K."/>
            <person name="Stajich J.E."/>
            <person name="Barry K."/>
            <person name="Grigoriev I.V."/>
            <person name="Crous P."/>
            <person name="Smith M.E."/>
        </authorList>
    </citation>
    <scope>NUCLEOTIDE SEQUENCE</scope>
    <source>
        <strain evidence="13">NBRC 105414</strain>
    </source>
</reference>
<proteinExistence type="inferred from homology"/>
<dbReference type="GO" id="GO:0015031">
    <property type="term" value="P:protein transport"/>
    <property type="evidence" value="ECO:0007669"/>
    <property type="project" value="TreeGrafter"/>
</dbReference>
<evidence type="ECO:0000313" key="13">
    <source>
        <dbReference type="EMBL" id="KAJ2783814.1"/>
    </source>
</evidence>
<dbReference type="Gene3D" id="3.30.1520.10">
    <property type="entry name" value="Phox-like domain"/>
    <property type="match status" value="1"/>
</dbReference>
<evidence type="ECO:0000256" key="3">
    <source>
        <dbReference type="ARBA" id="ARBA00010883"/>
    </source>
</evidence>
<dbReference type="GO" id="GO:0032456">
    <property type="term" value="P:endocytic recycling"/>
    <property type="evidence" value="ECO:0007669"/>
    <property type="project" value="TreeGrafter"/>
</dbReference>
<evidence type="ECO:0000256" key="6">
    <source>
        <dbReference type="ARBA" id="ARBA00023121"/>
    </source>
</evidence>
<feature type="coiled-coil region" evidence="10">
    <location>
        <begin position="387"/>
        <end position="414"/>
    </location>
</feature>